<dbReference type="NCBIfam" id="NF045515">
    <property type="entry name" value="Glp_gephyrin"/>
    <property type="match status" value="1"/>
</dbReference>
<comment type="cofactor">
    <cofactor evidence="1 11">
        <name>Mg(2+)</name>
        <dbReference type="ChEBI" id="CHEBI:18420"/>
    </cofactor>
</comment>
<evidence type="ECO:0000256" key="7">
    <source>
        <dbReference type="ARBA" id="ARBA00022723"/>
    </source>
</evidence>
<evidence type="ECO:0000313" key="13">
    <source>
        <dbReference type="EMBL" id="XBX77807.1"/>
    </source>
</evidence>
<dbReference type="NCBIfam" id="TIGR00177">
    <property type="entry name" value="molyb_syn"/>
    <property type="match status" value="1"/>
</dbReference>
<dbReference type="InterPro" id="IPR036688">
    <property type="entry name" value="MoeA_C_domain_IV_sf"/>
</dbReference>
<dbReference type="InterPro" id="IPR005111">
    <property type="entry name" value="MoeA_C_domain_IV"/>
</dbReference>
<comment type="function">
    <text evidence="2 11">Catalyzes the insertion of molybdate into adenylated molybdopterin with the concomitant release of AMP.</text>
</comment>
<proteinExistence type="inferred from homology"/>
<dbReference type="SMART" id="SM00852">
    <property type="entry name" value="MoCF_biosynth"/>
    <property type="match status" value="1"/>
</dbReference>
<dbReference type="FunFam" id="3.40.980.10:FF:000004">
    <property type="entry name" value="Molybdopterin molybdenumtransferase"/>
    <property type="match status" value="1"/>
</dbReference>
<dbReference type="Gene3D" id="2.40.340.10">
    <property type="entry name" value="MoeA, C-terminal, domain IV"/>
    <property type="match status" value="1"/>
</dbReference>
<reference evidence="13" key="1">
    <citation type="submission" date="2024-06" db="EMBL/GenBank/DDBJ databases">
        <title>Draft genome sequence of Microbacterium sp. strain A8/3-1, isolated from Oxytropis tragacanthoides Fisch. ex DC. Root nodules in the Altai region of Russia.</title>
        <authorList>
            <person name="Sazanova A."/>
            <person name="Guro P."/>
            <person name="Kuznetsova I."/>
            <person name="Belimov A."/>
            <person name="Safronova V."/>
        </authorList>
    </citation>
    <scope>NUCLEOTIDE SEQUENCE</scope>
    <source>
        <strain evidence="13">A8/3-1</strain>
    </source>
</reference>
<dbReference type="EMBL" id="CP158357">
    <property type="protein sequence ID" value="XBX77807.1"/>
    <property type="molecule type" value="Genomic_DNA"/>
</dbReference>
<dbReference type="GO" id="GO:0046872">
    <property type="term" value="F:metal ion binding"/>
    <property type="evidence" value="ECO:0007669"/>
    <property type="project" value="UniProtKB-UniRule"/>
</dbReference>
<keyword evidence="5 11" id="KW-0500">Molybdenum</keyword>
<evidence type="ECO:0000256" key="4">
    <source>
        <dbReference type="ARBA" id="ARBA00010763"/>
    </source>
</evidence>
<name>A0AAU7VTX7_9MICO</name>
<accession>A0AAU7VTX7</accession>
<dbReference type="EC" id="2.10.1.1" evidence="11"/>
<dbReference type="PANTHER" id="PTHR10192">
    <property type="entry name" value="MOLYBDOPTERIN BIOSYNTHESIS PROTEIN"/>
    <property type="match status" value="1"/>
</dbReference>
<protein>
    <recommendedName>
        <fullName evidence="11">Molybdopterin molybdenumtransferase</fullName>
        <ecNumber evidence="11">2.10.1.1</ecNumber>
    </recommendedName>
</protein>
<dbReference type="InterPro" id="IPR005110">
    <property type="entry name" value="MoeA_linker/N"/>
</dbReference>
<dbReference type="CDD" id="cd00887">
    <property type="entry name" value="MoeA"/>
    <property type="match status" value="1"/>
</dbReference>
<dbReference type="SUPFAM" id="SSF53218">
    <property type="entry name" value="Molybdenum cofactor biosynthesis proteins"/>
    <property type="match status" value="1"/>
</dbReference>
<dbReference type="RefSeq" id="WP_350351226.1">
    <property type="nucleotide sequence ID" value="NZ_CP158357.1"/>
</dbReference>
<evidence type="ECO:0000256" key="5">
    <source>
        <dbReference type="ARBA" id="ARBA00022505"/>
    </source>
</evidence>
<dbReference type="Gene3D" id="2.170.190.11">
    <property type="entry name" value="Molybdopterin biosynthesis moea protein, domain 3"/>
    <property type="match status" value="1"/>
</dbReference>
<dbReference type="Gene3D" id="3.90.105.10">
    <property type="entry name" value="Molybdopterin biosynthesis moea protein, domain 2"/>
    <property type="match status" value="1"/>
</dbReference>
<dbReference type="AlphaFoldDB" id="A0AAU7VTX7"/>
<dbReference type="SUPFAM" id="SSF63867">
    <property type="entry name" value="MoeA C-terminal domain-like"/>
    <property type="match status" value="1"/>
</dbReference>
<keyword evidence="9 11" id="KW-0501">Molybdenum cofactor biosynthesis</keyword>
<evidence type="ECO:0000256" key="6">
    <source>
        <dbReference type="ARBA" id="ARBA00022679"/>
    </source>
</evidence>
<evidence type="ECO:0000256" key="3">
    <source>
        <dbReference type="ARBA" id="ARBA00005046"/>
    </source>
</evidence>
<dbReference type="SUPFAM" id="SSF63882">
    <property type="entry name" value="MoeA N-terminal region -like"/>
    <property type="match status" value="1"/>
</dbReference>
<sequence length="422" mass="42980">MRPASPPTGAGAIRRTVEEHLAVVLSAVTPVPSATVPLGDSIGRTLAAPVLARVDVPLFDNSAMDGYAARHEDVAAADAAHPVTVRVVADIPAGSSVDPPLGAGEAARIMTGAPVPTAATVVIPVEDTHGGFAHSQTSAIVTAAPRSEGAHIRRRGEDVRAGAEVAPAGIVVGALQATAFAASGVDRVDVRRRPRVAVISTGSELAPPGGDFVRGQIPESNSILLAASCREAGAELVSVTTVTDEDAAFDAAFTHAVDDLGADLVVTSGGVSAGAYEVVRSVLSDRIAFVSVAMQPGEPQAFGRVGDALVFGLPGNPVSVAMSFEAFVRPALLALQGRSELQRPTMRLPAATGWRTRQGRRQFLPARIDRADPTGWTVRPATAGGSGSHLAAGLAQAEAYAVVPEDVATVSAGDLVDVVLLS</sequence>
<keyword evidence="7 11" id="KW-0479">Metal-binding</keyword>
<comment type="pathway">
    <text evidence="3 11">Cofactor biosynthesis; molybdopterin biosynthesis.</text>
</comment>
<dbReference type="PANTHER" id="PTHR10192:SF5">
    <property type="entry name" value="GEPHYRIN"/>
    <property type="match status" value="1"/>
</dbReference>
<comment type="catalytic activity">
    <reaction evidence="10">
        <text>adenylyl-molybdopterin + molybdate = Mo-molybdopterin + AMP + H(+)</text>
        <dbReference type="Rhea" id="RHEA:35047"/>
        <dbReference type="ChEBI" id="CHEBI:15378"/>
        <dbReference type="ChEBI" id="CHEBI:36264"/>
        <dbReference type="ChEBI" id="CHEBI:62727"/>
        <dbReference type="ChEBI" id="CHEBI:71302"/>
        <dbReference type="ChEBI" id="CHEBI:456215"/>
        <dbReference type="EC" id="2.10.1.1"/>
    </reaction>
</comment>
<dbReference type="Pfam" id="PF03454">
    <property type="entry name" value="MoeA_C"/>
    <property type="match status" value="1"/>
</dbReference>
<evidence type="ECO:0000256" key="9">
    <source>
        <dbReference type="ARBA" id="ARBA00023150"/>
    </source>
</evidence>
<organism evidence="13">
    <name type="scientific">Microbacterium sp. A8/3-1</name>
    <dbReference type="NCBI Taxonomy" id="3160749"/>
    <lineage>
        <taxon>Bacteria</taxon>
        <taxon>Bacillati</taxon>
        <taxon>Actinomycetota</taxon>
        <taxon>Actinomycetes</taxon>
        <taxon>Micrococcales</taxon>
        <taxon>Microbacteriaceae</taxon>
        <taxon>Microbacterium</taxon>
    </lineage>
</organism>
<evidence type="ECO:0000256" key="10">
    <source>
        <dbReference type="ARBA" id="ARBA00047317"/>
    </source>
</evidence>
<evidence type="ECO:0000256" key="1">
    <source>
        <dbReference type="ARBA" id="ARBA00001946"/>
    </source>
</evidence>
<feature type="domain" description="MoaB/Mog" evidence="12">
    <location>
        <begin position="197"/>
        <end position="334"/>
    </location>
</feature>
<dbReference type="InterPro" id="IPR036135">
    <property type="entry name" value="MoeA_linker/N_sf"/>
</dbReference>
<dbReference type="GO" id="GO:0061599">
    <property type="term" value="F:molybdopterin molybdotransferase activity"/>
    <property type="evidence" value="ECO:0007669"/>
    <property type="project" value="UniProtKB-UniRule"/>
</dbReference>
<evidence type="ECO:0000256" key="8">
    <source>
        <dbReference type="ARBA" id="ARBA00022842"/>
    </source>
</evidence>
<evidence type="ECO:0000259" key="12">
    <source>
        <dbReference type="SMART" id="SM00852"/>
    </source>
</evidence>
<dbReference type="InterPro" id="IPR038987">
    <property type="entry name" value="MoeA-like"/>
</dbReference>
<dbReference type="Pfam" id="PF03453">
    <property type="entry name" value="MoeA_N"/>
    <property type="match status" value="1"/>
</dbReference>
<gene>
    <name evidence="13" type="primary">glp</name>
    <name evidence="13" type="ORF">ABS642_18105</name>
</gene>
<keyword evidence="8 11" id="KW-0460">Magnesium</keyword>
<evidence type="ECO:0000256" key="11">
    <source>
        <dbReference type="RuleBase" id="RU365090"/>
    </source>
</evidence>
<dbReference type="GO" id="GO:0005829">
    <property type="term" value="C:cytosol"/>
    <property type="evidence" value="ECO:0007669"/>
    <property type="project" value="TreeGrafter"/>
</dbReference>
<dbReference type="InterPro" id="IPR036425">
    <property type="entry name" value="MoaB/Mog-like_dom_sf"/>
</dbReference>
<dbReference type="InterPro" id="IPR001453">
    <property type="entry name" value="MoaB/Mog_dom"/>
</dbReference>
<comment type="similarity">
    <text evidence="4 11">Belongs to the MoeA family.</text>
</comment>
<dbReference type="GO" id="GO:0006777">
    <property type="term" value="P:Mo-molybdopterin cofactor biosynthetic process"/>
    <property type="evidence" value="ECO:0007669"/>
    <property type="project" value="UniProtKB-UniRule"/>
</dbReference>
<evidence type="ECO:0000256" key="2">
    <source>
        <dbReference type="ARBA" id="ARBA00002901"/>
    </source>
</evidence>
<dbReference type="Gene3D" id="3.40.980.10">
    <property type="entry name" value="MoaB/Mog-like domain"/>
    <property type="match status" value="1"/>
</dbReference>
<keyword evidence="6 11" id="KW-0808">Transferase</keyword>
<dbReference type="Pfam" id="PF00994">
    <property type="entry name" value="MoCF_biosynth"/>
    <property type="match status" value="1"/>
</dbReference>